<evidence type="ECO:0000313" key="2">
    <source>
        <dbReference type="EMBL" id="RIB21474.1"/>
    </source>
</evidence>
<organism evidence="2 3">
    <name type="scientific">Gigaspora rosea</name>
    <dbReference type="NCBI Taxonomy" id="44941"/>
    <lineage>
        <taxon>Eukaryota</taxon>
        <taxon>Fungi</taxon>
        <taxon>Fungi incertae sedis</taxon>
        <taxon>Mucoromycota</taxon>
        <taxon>Glomeromycotina</taxon>
        <taxon>Glomeromycetes</taxon>
        <taxon>Diversisporales</taxon>
        <taxon>Gigasporaceae</taxon>
        <taxon>Gigaspora</taxon>
    </lineage>
</organism>
<feature type="transmembrane region" description="Helical" evidence="1">
    <location>
        <begin position="369"/>
        <end position="388"/>
    </location>
</feature>
<sequence length="404" mass="45750">MQMDINILEILRNIVSQYLDVLNPPKTIKDDCEDNEAQLIEEEDDEIPLIEEEVVNREFNEATLKLQKEREKLGLTDDDMHTALLLVGCSFSLGDTLIAVVNDAINDLFTDVYKIVDNDAKNDLFTNVNKIVDIVDINPILQQLYDKYANSTKFSIEEFKEFCNNNLNSSLDKNDENDENDKTTKPVRSILFSNLKSFIIRNQGPIIYSPVAIGVSLVIWNLNKIFKSTIKLCKILNEGNKEYKNLFTTNKPIFFAFLQKMKPTANKMIEILELDDSLFDENKFNVFKECLVKFSESTKKFVDLFSTMIELWHKITAKLEEQKKDFFNKLITGTMISGVMLFGGLGVSYGGKIVPNYNPSSSVKFAGNIATVAGTVGASAGGVAYLTVKRKEACIKRIKLFQTN</sequence>
<dbReference type="Proteomes" id="UP000266673">
    <property type="component" value="Unassembled WGS sequence"/>
</dbReference>
<keyword evidence="3" id="KW-1185">Reference proteome</keyword>
<comment type="caution">
    <text evidence="2">The sequence shown here is derived from an EMBL/GenBank/DDBJ whole genome shotgun (WGS) entry which is preliminary data.</text>
</comment>
<reference evidence="2 3" key="1">
    <citation type="submission" date="2018-06" db="EMBL/GenBank/DDBJ databases">
        <title>Comparative genomics reveals the genomic features of Rhizophagus irregularis, R. cerebriforme, R. diaphanum and Gigaspora rosea, and their symbiotic lifestyle signature.</title>
        <authorList>
            <person name="Morin E."/>
            <person name="San Clemente H."/>
            <person name="Chen E.C.H."/>
            <person name="De La Providencia I."/>
            <person name="Hainaut M."/>
            <person name="Kuo A."/>
            <person name="Kohler A."/>
            <person name="Murat C."/>
            <person name="Tang N."/>
            <person name="Roy S."/>
            <person name="Loubradou J."/>
            <person name="Henrissat B."/>
            <person name="Grigoriev I.V."/>
            <person name="Corradi N."/>
            <person name="Roux C."/>
            <person name="Martin F.M."/>
        </authorList>
    </citation>
    <scope>NUCLEOTIDE SEQUENCE [LARGE SCALE GENOMIC DNA]</scope>
    <source>
        <strain evidence="2 3">DAOM 194757</strain>
    </source>
</reference>
<protein>
    <submittedName>
        <fullName evidence="2">Uncharacterized protein</fullName>
    </submittedName>
</protein>
<proteinExistence type="predicted"/>
<evidence type="ECO:0000256" key="1">
    <source>
        <dbReference type="SAM" id="Phobius"/>
    </source>
</evidence>
<accession>A0A397VG82</accession>
<keyword evidence="1" id="KW-0472">Membrane</keyword>
<dbReference type="AlphaFoldDB" id="A0A397VG82"/>
<keyword evidence="1" id="KW-1133">Transmembrane helix</keyword>
<evidence type="ECO:0000313" key="3">
    <source>
        <dbReference type="Proteomes" id="UP000266673"/>
    </source>
</evidence>
<keyword evidence="1" id="KW-0812">Transmembrane</keyword>
<feature type="transmembrane region" description="Helical" evidence="1">
    <location>
        <begin position="330"/>
        <end position="349"/>
    </location>
</feature>
<dbReference type="EMBL" id="QKWP01000359">
    <property type="protein sequence ID" value="RIB21474.1"/>
    <property type="molecule type" value="Genomic_DNA"/>
</dbReference>
<gene>
    <name evidence="2" type="ORF">C2G38_2078231</name>
</gene>
<feature type="transmembrane region" description="Helical" evidence="1">
    <location>
        <begin position="205"/>
        <end position="222"/>
    </location>
</feature>
<name>A0A397VG82_9GLOM</name>